<organism evidence="8 9">
    <name type="scientific">Exiguobacterium aurantiacum</name>
    <dbReference type="NCBI Taxonomy" id="33987"/>
    <lineage>
        <taxon>Bacteria</taxon>
        <taxon>Bacillati</taxon>
        <taxon>Bacillota</taxon>
        <taxon>Bacilli</taxon>
        <taxon>Bacillales</taxon>
        <taxon>Bacillales Family XII. Incertae Sedis</taxon>
        <taxon>Exiguobacterium</taxon>
    </lineage>
</organism>
<keyword evidence="9" id="KW-1185">Reference proteome</keyword>
<evidence type="ECO:0000313" key="8">
    <source>
        <dbReference type="EMBL" id="UTT42407.1"/>
    </source>
</evidence>
<evidence type="ECO:0000256" key="4">
    <source>
        <dbReference type="ARBA" id="ARBA00023002"/>
    </source>
</evidence>
<dbReference type="InterPro" id="IPR000304">
    <property type="entry name" value="Pyrroline-COOH_reductase"/>
</dbReference>
<reference evidence="8" key="1">
    <citation type="submission" date="2022-07" db="EMBL/GenBank/DDBJ databases">
        <title>Complete genome of CX2.</title>
        <authorList>
            <person name="Cao G."/>
        </authorList>
    </citation>
    <scope>NUCLEOTIDE SEQUENCE</scope>
    <source>
        <strain evidence="8">CX2</strain>
    </source>
</reference>
<dbReference type="EC" id="1.5.1.2" evidence="5"/>
<evidence type="ECO:0000256" key="1">
    <source>
        <dbReference type="ARBA" id="ARBA00005525"/>
    </source>
</evidence>
<proteinExistence type="inferred from homology"/>
<feature type="domain" description="Pyrroline-5-carboxylate reductase catalytic N-terminal" evidence="6">
    <location>
        <begin position="3"/>
        <end position="91"/>
    </location>
</feature>
<gene>
    <name evidence="5" type="primary">proC</name>
    <name evidence="8" type="ORF">NMQ00_12800</name>
</gene>
<evidence type="ECO:0000256" key="2">
    <source>
        <dbReference type="ARBA" id="ARBA00022650"/>
    </source>
</evidence>
<dbReference type="Proteomes" id="UP001060325">
    <property type="component" value="Chromosome"/>
</dbReference>
<comment type="similarity">
    <text evidence="1 5">Belongs to the pyrroline-5-carboxylate reductase family.</text>
</comment>
<protein>
    <recommendedName>
        <fullName evidence="5">Pyrroline-5-carboxylate reductase</fullName>
        <shortName evidence="5">P5C reductase</shortName>
        <shortName evidence="5">P5CR</shortName>
        <ecNumber evidence="5">1.5.1.2</ecNumber>
    </recommendedName>
    <alternativeName>
        <fullName evidence="5">PCA reductase</fullName>
    </alternativeName>
</protein>
<evidence type="ECO:0000313" key="9">
    <source>
        <dbReference type="Proteomes" id="UP001060325"/>
    </source>
</evidence>
<dbReference type="HAMAP" id="MF_01925">
    <property type="entry name" value="P5C_reductase"/>
    <property type="match status" value="1"/>
</dbReference>
<comment type="pathway">
    <text evidence="5">Amino-acid biosynthesis; L-proline biosynthesis; L-proline from L-glutamate 5-semialdehyde: step 1/1.</text>
</comment>
<dbReference type="SUPFAM" id="SSF51735">
    <property type="entry name" value="NAD(P)-binding Rossmann-fold domains"/>
    <property type="match status" value="1"/>
</dbReference>
<comment type="catalytic activity">
    <reaction evidence="5">
        <text>L-proline + NADP(+) = (S)-1-pyrroline-5-carboxylate + NADPH + 2 H(+)</text>
        <dbReference type="Rhea" id="RHEA:14109"/>
        <dbReference type="ChEBI" id="CHEBI:15378"/>
        <dbReference type="ChEBI" id="CHEBI:17388"/>
        <dbReference type="ChEBI" id="CHEBI:57783"/>
        <dbReference type="ChEBI" id="CHEBI:58349"/>
        <dbReference type="ChEBI" id="CHEBI:60039"/>
        <dbReference type="EC" id="1.5.1.2"/>
    </reaction>
</comment>
<dbReference type="InterPro" id="IPR036291">
    <property type="entry name" value="NAD(P)-bd_dom_sf"/>
</dbReference>
<evidence type="ECO:0000256" key="3">
    <source>
        <dbReference type="ARBA" id="ARBA00022857"/>
    </source>
</evidence>
<dbReference type="RefSeq" id="WP_255176985.1">
    <property type="nucleotide sequence ID" value="NZ_CP101462.1"/>
</dbReference>
<dbReference type="InterPro" id="IPR028939">
    <property type="entry name" value="P5C_Rdtase_cat_N"/>
</dbReference>
<dbReference type="InterPro" id="IPR008927">
    <property type="entry name" value="6-PGluconate_DH-like_C_sf"/>
</dbReference>
<dbReference type="Pfam" id="PF03807">
    <property type="entry name" value="F420_oxidored"/>
    <property type="match status" value="1"/>
</dbReference>
<feature type="domain" description="Pyrroline-5-carboxylate reductase dimerisation" evidence="7">
    <location>
        <begin position="154"/>
        <end position="253"/>
    </location>
</feature>
<keyword evidence="5" id="KW-0963">Cytoplasm</keyword>
<dbReference type="PANTHER" id="PTHR11645:SF0">
    <property type="entry name" value="PYRROLINE-5-CARBOXYLATE REDUCTASE 3"/>
    <property type="match status" value="1"/>
</dbReference>
<comment type="catalytic activity">
    <reaction evidence="5">
        <text>L-proline + NAD(+) = (S)-1-pyrroline-5-carboxylate + NADH + 2 H(+)</text>
        <dbReference type="Rhea" id="RHEA:14105"/>
        <dbReference type="ChEBI" id="CHEBI:15378"/>
        <dbReference type="ChEBI" id="CHEBI:17388"/>
        <dbReference type="ChEBI" id="CHEBI:57540"/>
        <dbReference type="ChEBI" id="CHEBI:57945"/>
        <dbReference type="ChEBI" id="CHEBI:60039"/>
        <dbReference type="EC" id="1.5.1.2"/>
    </reaction>
</comment>
<name>A0ABY5FMD0_9BACL</name>
<dbReference type="Gene3D" id="1.10.3730.10">
    <property type="entry name" value="ProC C-terminal domain-like"/>
    <property type="match status" value="1"/>
</dbReference>
<evidence type="ECO:0000256" key="5">
    <source>
        <dbReference type="HAMAP-Rule" id="MF_01925"/>
    </source>
</evidence>
<evidence type="ECO:0000259" key="6">
    <source>
        <dbReference type="Pfam" id="PF03807"/>
    </source>
</evidence>
<sequence length="265" mass="28304">MNILMVGAGSMSESLVRGWLASGLSPEQITMTNRSDRTRLTELHAELGVQIVDEEDVNAYDIVVLAMQPDGVIPYVQSKTWSTPLLVSVAAHIEPSEIEEASGLPAVCAMPNTPVAYRSGMTGLWFGPETDDTVRDTATALFERVGRTAVTDAKTMSAFMAAAGCSPAFFYEIVGSMTPVLTDAGFDEATARQIVAQAMKGSAELLLHETRPTNDLIADVAAPDGPTDRGVGVLRARDLADVMSSALRESAKEDHDAIETTIERT</sequence>
<dbReference type="Pfam" id="PF14748">
    <property type="entry name" value="P5CR_dimer"/>
    <property type="match status" value="1"/>
</dbReference>
<keyword evidence="5" id="KW-0028">Amino-acid biosynthesis</keyword>
<comment type="subcellular location">
    <subcellularLocation>
        <location evidence="5">Cytoplasm</location>
    </subcellularLocation>
</comment>
<comment type="function">
    <text evidence="5">Catalyzes the reduction of 1-pyrroline-5-carboxylate (PCA) to L-proline.</text>
</comment>
<dbReference type="InterPro" id="IPR029036">
    <property type="entry name" value="P5CR_dimer"/>
</dbReference>
<dbReference type="PANTHER" id="PTHR11645">
    <property type="entry name" value="PYRROLINE-5-CARBOXYLATE REDUCTASE"/>
    <property type="match status" value="1"/>
</dbReference>
<keyword evidence="2 5" id="KW-0641">Proline biosynthesis</keyword>
<dbReference type="SUPFAM" id="SSF48179">
    <property type="entry name" value="6-phosphogluconate dehydrogenase C-terminal domain-like"/>
    <property type="match status" value="1"/>
</dbReference>
<evidence type="ECO:0000259" key="7">
    <source>
        <dbReference type="Pfam" id="PF14748"/>
    </source>
</evidence>
<accession>A0ABY5FMD0</accession>
<keyword evidence="3 5" id="KW-0521">NADP</keyword>
<dbReference type="PIRSF" id="PIRSF000193">
    <property type="entry name" value="Pyrrol-5-carb_rd"/>
    <property type="match status" value="1"/>
</dbReference>
<dbReference type="Gene3D" id="3.40.50.720">
    <property type="entry name" value="NAD(P)-binding Rossmann-like Domain"/>
    <property type="match status" value="1"/>
</dbReference>
<keyword evidence="4 5" id="KW-0560">Oxidoreductase</keyword>
<dbReference type="EMBL" id="CP101462">
    <property type="protein sequence ID" value="UTT42407.1"/>
    <property type="molecule type" value="Genomic_DNA"/>
</dbReference>